<feature type="domain" description="Roadblock/LAMTOR2" evidence="1">
    <location>
        <begin position="7"/>
        <end position="97"/>
    </location>
</feature>
<dbReference type="EMBL" id="AP013035">
    <property type="protein sequence ID" value="BAT72333.1"/>
    <property type="molecule type" value="Genomic_DNA"/>
</dbReference>
<reference evidence="3" key="1">
    <citation type="journal article" date="2018" name="Science">
        <title>A primordial and reversible TCA cycle in a facultatively chemolithoautotrophic thermophile.</title>
        <authorList>
            <person name="Nunoura T."/>
            <person name="Chikaraishi Y."/>
            <person name="Izaki R."/>
            <person name="Suwa T."/>
            <person name="Sato T."/>
            <person name="Harada T."/>
            <person name="Mori K."/>
            <person name="Kato Y."/>
            <person name="Miyazaki M."/>
            <person name="Shimamura S."/>
            <person name="Yanagawa K."/>
            <person name="Shuto A."/>
            <person name="Ohkouchi N."/>
            <person name="Fujita N."/>
            <person name="Takaki Y."/>
            <person name="Atomi H."/>
            <person name="Takai K."/>
        </authorList>
    </citation>
    <scope>NUCLEOTIDE SEQUENCE [LARGE SCALE GENOMIC DNA]</scope>
    <source>
        <strain evidence="3">DSM 17441 / JCM 13301 / NBRC 103674 / ABI70S6</strain>
    </source>
</reference>
<dbReference type="RefSeq" id="WP_068550411.1">
    <property type="nucleotide sequence ID" value="NZ_AP013035.1"/>
</dbReference>
<evidence type="ECO:0000313" key="2">
    <source>
        <dbReference type="EMBL" id="BAT72333.1"/>
    </source>
</evidence>
<dbReference type="AlphaFoldDB" id="A0A0S3QVG4"/>
<dbReference type="SUPFAM" id="SSF103196">
    <property type="entry name" value="Roadblock/LC7 domain"/>
    <property type="match status" value="1"/>
</dbReference>
<dbReference type="InterPro" id="IPR004942">
    <property type="entry name" value="Roadblock/LAMTOR2_dom"/>
</dbReference>
<dbReference type="OrthoDB" id="513103at2"/>
<keyword evidence="3" id="KW-1185">Reference proteome</keyword>
<dbReference type="SMART" id="SM00960">
    <property type="entry name" value="Robl_LC7"/>
    <property type="match status" value="1"/>
</dbReference>
<proteinExistence type="predicted"/>
<gene>
    <name evidence="2" type="ORF">TST_1547</name>
</gene>
<dbReference type="KEGG" id="ttk:TST_1547"/>
<evidence type="ECO:0000259" key="1">
    <source>
        <dbReference type="SMART" id="SM00960"/>
    </source>
</evidence>
<sequence>MVDKQQIQAILEKFVKNNETIESAMIISPDGFPIHTIVKDDEDTERIAAMGASFVSLAKRVAMDVKGSDLKKVVVETDNGRIVCVPLAKGMSLFLVVR</sequence>
<protein>
    <recommendedName>
        <fullName evidence="1">Roadblock/LAMTOR2 domain-containing protein</fullName>
    </recommendedName>
</protein>
<dbReference type="Pfam" id="PF03259">
    <property type="entry name" value="Robl_LC7"/>
    <property type="match status" value="1"/>
</dbReference>
<evidence type="ECO:0000313" key="3">
    <source>
        <dbReference type="Proteomes" id="UP000063234"/>
    </source>
</evidence>
<dbReference type="Proteomes" id="UP000063234">
    <property type="component" value="Chromosome"/>
</dbReference>
<dbReference type="STRING" id="1298851.TST_1547"/>
<dbReference type="Gene3D" id="3.30.450.30">
    <property type="entry name" value="Dynein light chain 2a, cytoplasmic"/>
    <property type="match status" value="1"/>
</dbReference>
<organism evidence="2 3">
    <name type="scientific">Thermosulfidibacter takaii (strain DSM 17441 / JCM 13301 / NBRC 103674 / ABI70S6)</name>
    <dbReference type="NCBI Taxonomy" id="1298851"/>
    <lineage>
        <taxon>Bacteria</taxon>
        <taxon>Pseudomonadati</taxon>
        <taxon>Thermosulfidibacterota</taxon>
        <taxon>Thermosulfidibacteria</taxon>
        <taxon>Thermosulfidibacterales</taxon>
        <taxon>Thermosulfidibacteraceae</taxon>
    </lineage>
</organism>
<name>A0A0S3QVG4_THET7</name>
<accession>A0A0S3QVG4</accession>